<keyword evidence="3" id="KW-1185">Reference proteome</keyword>
<reference evidence="2 3" key="1">
    <citation type="submission" date="2024-08" db="EMBL/GenBank/DDBJ databases">
        <authorList>
            <person name="Cucini C."/>
            <person name="Frati F."/>
        </authorList>
    </citation>
    <scope>NUCLEOTIDE SEQUENCE [LARGE SCALE GENOMIC DNA]</scope>
</reference>
<feature type="transmembrane region" description="Helical" evidence="1">
    <location>
        <begin position="110"/>
        <end position="134"/>
    </location>
</feature>
<feature type="transmembrane region" description="Helical" evidence="1">
    <location>
        <begin position="78"/>
        <end position="98"/>
    </location>
</feature>
<evidence type="ECO:0000313" key="2">
    <source>
        <dbReference type="EMBL" id="CAL8136626.1"/>
    </source>
</evidence>
<dbReference type="EMBL" id="CAXLJM020000111">
    <property type="protein sequence ID" value="CAL8136626.1"/>
    <property type="molecule type" value="Genomic_DNA"/>
</dbReference>
<evidence type="ECO:0000313" key="3">
    <source>
        <dbReference type="Proteomes" id="UP001642540"/>
    </source>
</evidence>
<accession>A0ABP1RV41</accession>
<feature type="transmembrane region" description="Helical" evidence="1">
    <location>
        <begin position="12"/>
        <end position="32"/>
    </location>
</feature>
<name>A0ABP1RV41_9HEXA</name>
<feature type="transmembrane region" description="Helical" evidence="1">
    <location>
        <begin position="38"/>
        <end position="57"/>
    </location>
</feature>
<evidence type="ECO:0000256" key="1">
    <source>
        <dbReference type="SAM" id="Phobius"/>
    </source>
</evidence>
<sequence>MSAKCYVKTFICIIWLELFSLLVAATWTAFFNTKAVNLWAYVIFLVCLAFTVIVFRYTKQQISTKAERNEDRSLTLNWISGVCSVISGGLLAGIIIYNKVFLGHLKLHPAFWFTIGIFMLALFLLVPVACGYMCRCSSDEDDIENEGDDGNTNANYNYSYRPPNSNKTLDESLDKMMNHVKNHPLQKNYTMCASNTGLPYELRMP</sequence>
<keyword evidence="1" id="KW-1133">Transmembrane helix</keyword>
<evidence type="ECO:0008006" key="4">
    <source>
        <dbReference type="Google" id="ProtNLM"/>
    </source>
</evidence>
<protein>
    <recommendedName>
        <fullName evidence="4">Transmembrane protein</fullName>
    </recommendedName>
</protein>
<dbReference type="Proteomes" id="UP001642540">
    <property type="component" value="Unassembled WGS sequence"/>
</dbReference>
<gene>
    <name evidence="2" type="ORF">ODALV1_LOCUS26534</name>
</gene>
<proteinExistence type="predicted"/>
<keyword evidence="1" id="KW-0812">Transmembrane</keyword>
<comment type="caution">
    <text evidence="2">The sequence shown here is derived from an EMBL/GenBank/DDBJ whole genome shotgun (WGS) entry which is preliminary data.</text>
</comment>
<organism evidence="2 3">
    <name type="scientific">Orchesella dallaii</name>
    <dbReference type="NCBI Taxonomy" id="48710"/>
    <lineage>
        <taxon>Eukaryota</taxon>
        <taxon>Metazoa</taxon>
        <taxon>Ecdysozoa</taxon>
        <taxon>Arthropoda</taxon>
        <taxon>Hexapoda</taxon>
        <taxon>Collembola</taxon>
        <taxon>Entomobryomorpha</taxon>
        <taxon>Entomobryoidea</taxon>
        <taxon>Orchesellidae</taxon>
        <taxon>Orchesellinae</taxon>
        <taxon>Orchesella</taxon>
    </lineage>
</organism>
<keyword evidence="1" id="KW-0472">Membrane</keyword>